<dbReference type="AlphaFoldDB" id="A0A2V1D7G4"/>
<protein>
    <submittedName>
        <fullName evidence="2">Uncharacterized protein</fullName>
    </submittedName>
</protein>
<proteinExistence type="predicted"/>
<sequence>MGNFRVLAAAFAVVSVFDGANAHPGEQHSAAHVKREIERYSSAHAQAARAFAKIHEFPDAAALKERAIARQFVTWSEKRGIISKPSFGKRTLEDLESCSLNNPLEVTAPYNENTQSLTKLVDGTIAQEVNSASRPNTSSSSSRRFENFPEFGWTIGLTSKATSTSNDGDRLPMLRRHGGRGQRWCLGDTRELLNSPTKYWCKVELQVRSRSSGKITSAFRMSLESGVKDRTFPLVIAIQVRCIDLDW</sequence>
<organism evidence="2 3">
    <name type="scientific">Periconia macrospinosa</name>
    <dbReference type="NCBI Taxonomy" id="97972"/>
    <lineage>
        <taxon>Eukaryota</taxon>
        <taxon>Fungi</taxon>
        <taxon>Dikarya</taxon>
        <taxon>Ascomycota</taxon>
        <taxon>Pezizomycotina</taxon>
        <taxon>Dothideomycetes</taxon>
        <taxon>Pleosporomycetidae</taxon>
        <taxon>Pleosporales</taxon>
        <taxon>Massarineae</taxon>
        <taxon>Periconiaceae</taxon>
        <taxon>Periconia</taxon>
    </lineage>
</organism>
<keyword evidence="3" id="KW-1185">Reference proteome</keyword>
<feature type="signal peptide" evidence="1">
    <location>
        <begin position="1"/>
        <end position="22"/>
    </location>
</feature>
<name>A0A2V1D7G4_9PLEO</name>
<evidence type="ECO:0000313" key="3">
    <source>
        <dbReference type="Proteomes" id="UP000244855"/>
    </source>
</evidence>
<evidence type="ECO:0000313" key="2">
    <source>
        <dbReference type="EMBL" id="PVH94046.1"/>
    </source>
</evidence>
<dbReference type="EMBL" id="KZ805553">
    <property type="protein sequence ID" value="PVH94046.1"/>
    <property type="molecule type" value="Genomic_DNA"/>
</dbReference>
<keyword evidence="1" id="KW-0732">Signal</keyword>
<reference evidence="2 3" key="1">
    <citation type="journal article" date="2018" name="Sci. Rep.">
        <title>Comparative genomics provides insights into the lifestyle and reveals functional heterogeneity of dark septate endophytic fungi.</title>
        <authorList>
            <person name="Knapp D.G."/>
            <person name="Nemeth J.B."/>
            <person name="Barry K."/>
            <person name="Hainaut M."/>
            <person name="Henrissat B."/>
            <person name="Johnson J."/>
            <person name="Kuo A."/>
            <person name="Lim J.H.P."/>
            <person name="Lipzen A."/>
            <person name="Nolan M."/>
            <person name="Ohm R.A."/>
            <person name="Tamas L."/>
            <person name="Grigoriev I.V."/>
            <person name="Spatafora J.W."/>
            <person name="Nagy L.G."/>
            <person name="Kovacs G.M."/>
        </authorList>
    </citation>
    <scope>NUCLEOTIDE SEQUENCE [LARGE SCALE GENOMIC DNA]</scope>
    <source>
        <strain evidence="2 3">DSE2036</strain>
    </source>
</reference>
<gene>
    <name evidence="2" type="ORF">DM02DRAFT_732748</name>
</gene>
<feature type="chain" id="PRO_5015852524" evidence="1">
    <location>
        <begin position="23"/>
        <end position="247"/>
    </location>
</feature>
<accession>A0A2V1D7G4</accession>
<dbReference type="STRING" id="97972.A0A2V1D7G4"/>
<dbReference type="Proteomes" id="UP000244855">
    <property type="component" value="Unassembled WGS sequence"/>
</dbReference>
<evidence type="ECO:0000256" key="1">
    <source>
        <dbReference type="SAM" id="SignalP"/>
    </source>
</evidence>